<keyword evidence="2" id="KW-1185">Reference proteome</keyword>
<protein>
    <submittedName>
        <fullName evidence="1">Putative hydrolase of the HAD superfamily</fullName>
    </submittedName>
</protein>
<dbReference type="PANTHER" id="PTHR12725">
    <property type="entry name" value="HALOACID DEHALOGENASE-LIKE HYDROLASE"/>
    <property type="match status" value="1"/>
</dbReference>
<proteinExistence type="predicted"/>
<keyword evidence="1" id="KW-0378">Hydrolase</keyword>
<dbReference type="RefSeq" id="XP_013900249.1">
    <property type="nucleotide sequence ID" value="XM_014044795.1"/>
</dbReference>
<dbReference type="NCBIfam" id="TIGR01993">
    <property type="entry name" value="Pyr-5-nucltdase"/>
    <property type="match status" value="1"/>
</dbReference>
<dbReference type="InterPro" id="IPR006439">
    <property type="entry name" value="HAD-SF_hydro_IA"/>
</dbReference>
<dbReference type="InterPro" id="IPR010237">
    <property type="entry name" value="Pyr-5-nucltdase"/>
</dbReference>
<reference evidence="1 2" key="1">
    <citation type="journal article" date="2013" name="BMC Genomics">
        <title>Reconstruction of the lipid metabolism for the microalga Monoraphidium neglectum from its genome sequence reveals characteristics suitable for biofuel production.</title>
        <authorList>
            <person name="Bogen C."/>
            <person name="Al-Dilaimi A."/>
            <person name="Albersmeier A."/>
            <person name="Wichmann J."/>
            <person name="Grundmann M."/>
            <person name="Rupp O."/>
            <person name="Lauersen K.J."/>
            <person name="Blifernez-Klassen O."/>
            <person name="Kalinowski J."/>
            <person name="Goesmann A."/>
            <person name="Mussgnug J.H."/>
            <person name="Kruse O."/>
        </authorList>
    </citation>
    <scope>NUCLEOTIDE SEQUENCE [LARGE SCALE GENOMIC DNA]</scope>
    <source>
        <strain evidence="1 2">SAG 48.87</strain>
    </source>
</reference>
<dbReference type="Pfam" id="PF00702">
    <property type="entry name" value="Hydrolase"/>
    <property type="match status" value="1"/>
</dbReference>
<dbReference type="OrthoDB" id="1065058at2759"/>
<dbReference type="EMBL" id="KK101342">
    <property type="protein sequence ID" value="KIZ01230.1"/>
    <property type="molecule type" value="Genomic_DNA"/>
</dbReference>
<dbReference type="GeneID" id="25739605"/>
<dbReference type="SFLD" id="SFLDG01129">
    <property type="entry name" value="C1.5:_HAD__Beta-PGM__Phosphata"/>
    <property type="match status" value="1"/>
</dbReference>
<sequence>MTFLDREFDAVLFDLDDTLYDVPAIAKTVRNNITRYLREVLLIPADEVDALTLKLYLEHGTTMAGLVAAGYHIDYDHFHDKVSGPRWLVHATLEYDLLLHPNGVRDILAQVTATKHIFTNADAKHTAECLSRLGIQGCFETIWCFETVQQLLKAPEGAPPQVLCKPNRRAFELVLQQLGVAPGRAVFIDDSPRNCASAHELGIFTVLVGREGHVAGADLVIPNIHELPRVLPGLFAPPEPPRVEAAAEVGVPIRVPA</sequence>
<dbReference type="Gene3D" id="3.40.50.1000">
    <property type="entry name" value="HAD superfamily/HAD-like"/>
    <property type="match status" value="1"/>
</dbReference>
<dbReference type="KEGG" id="mng:MNEG_6729"/>
<dbReference type="SUPFAM" id="SSF56784">
    <property type="entry name" value="HAD-like"/>
    <property type="match status" value="1"/>
</dbReference>
<dbReference type="InterPro" id="IPR023214">
    <property type="entry name" value="HAD_sf"/>
</dbReference>
<gene>
    <name evidence="1" type="ORF">MNEG_6729</name>
</gene>
<dbReference type="PANTHER" id="PTHR12725:SF117">
    <property type="entry name" value="HALOACID DEHALOGENASE-LIKE HYDROLASE"/>
    <property type="match status" value="1"/>
</dbReference>
<evidence type="ECO:0000313" key="2">
    <source>
        <dbReference type="Proteomes" id="UP000054498"/>
    </source>
</evidence>
<dbReference type="Proteomes" id="UP000054498">
    <property type="component" value="Unassembled WGS sequence"/>
</dbReference>
<dbReference type="SFLD" id="SFLDG01132">
    <property type="entry name" value="C1.5.3:_5'-Nucleotidase_Like"/>
    <property type="match status" value="1"/>
</dbReference>
<dbReference type="InterPro" id="IPR036412">
    <property type="entry name" value="HAD-like_sf"/>
</dbReference>
<name>A0A0D2MDH6_9CHLO</name>
<dbReference type="GO" id="GO:0016787">
    <property type="term" value="F:hydrolase activity"/>
    <property type="evidence" value="ECO:0007669"/>
    <property type="project" value="UniProtKB-KW"/>
</dbReference>
<accession>A0A0D2MDH6</accession>
<organism evidence="1 2">
    <name type="scientific">Monoraphidium neglectum</name>
    <dbReference type="NCBI Taxonomy" id="145388"/>
    <lineage>
        <taxon>Eukaryota</taxon>
        <taxon>Viridiplantae</taxon>
        <taxon>Chlorophyta</taxon>
        <taxon>core chlorophytes</taxon>
        <taxon>Chlorophyceae</taxon>
        <taxon>CS clade</taxon>
        <taxon>Sphaeropleales</taxon>
        <taxon>Selenastraceae</taxon>
        <taxon>Monoraphidium</taxon>
    </lineage>
</organism>
<dbReference type="SFLD" id="SFLDS00003">
    <property type="entry name" value="Haloacid_Dehalogenase"/>
    <property type="match status" value="1"/>
</dbReference>
<dbReference type="Gene3D" id="1.10.150.450">
    <property type="match status" value="1"/>
</dbReference>
<evidence type="ECO:0000313" key="1">
    <source>
        <dbReference type="EMBL" id="KIZ01230.1"/>
    </source>
</evidence>
<dbReference type="STRING" id="145388.A0A0D2MDH6"/>
<dbReference type="PRINTS" id="PR00413">
    <property type="entry name" value="HADHALOGNASE"/>
</dbReference>
<dbReference type="AlphaFoldDB" id="A0A0D2MDH6"/>
<dbReference type="NCBIfam" id="TIGR01509">
    <property type="entry name" value="HAD-SF-IA-v3"/>
    <property type="match status" value="1"/>
</dbReference>